<evidence type="ECO:0000256" key="1">
    <source>
        <dbReference type="SAM" id="MobiDB-lite"/>
    </source>
</evidence>
<organism evidence="2 3">
    <name type="scientific">Aureibacillus halotolerans</name>
    <dbReference type="NCBI Taxonomy" id="1508390"/>
    <lineage>
        <taxon>Bacteria</taxon>
        <taxon>Bacillati</taxon>
        <taxon>Bacillota</taxon>
        <taxon>Bacilli</taxon>
        <taxon>Bacillales</taxon>
        <taxon>Bacillaceae</taxon>
        <taxon>Aureibacillus</taxon>
    </lineage>
</organism>
<accession>A0A4R6UIB2</accession>
<evidence type="ECO:0000313" key="2">
    <source>
        <dbReference type="EMBL" id="TDQ42904.1"/>
    </source>
</evidence>
<evidence type="ECO:0000313" key="3">
    <source>
        <dbReference type="Proteomes" id="UP000295632"/>
    </source>
</evidence>
<feature type="region of interest" description="Disordered" evidence="1">
    <location>
        <begin position="81"/>
        <end position="101"/>
    </location>
</feature>
<reference evidence="2 3" key="1">
    <citation type="submission" date="2019-03" db="EMBL/GenBank/DDBJ databases">
        <title>Genomic Encyclopedia of Type Strains, Phase IV (KMG-IV): sequencing the most valuable type-strain genomes for metagenomic binning, comparative biology and taxonomic classification.</title>
        <authorList>
            <person name="Goeker M."/>
        </authorList>
    </citation>
    <scope>NUCLEOTIDE SEQUENCE [LARGE SCALE GENOMIC DNA]</scope>
    <source>
        <strain evidence="2 3">DSM 28697</strain>
    </source>
</reference>
<comment type="caution">
    <text evidence="2">The sequence shown here is derived from an EMBL/GenBank/DDBJ whole genome shotgun (WGS) entry which is preliminary data.</text>
</comment>
<protein>
    <submittedName>
        <fullName evidence="2">Uncharacterized protein</fullName>
    </submittedName>
</protein>
<gene>
    <name evidence="2" type="ORF">EV213_101334</name>
</gene>
<keyword evidence="3" id="KW-1185">Reference proteome</keyword>
<proteinExistence type="predicted"/>
<sequence length="101" mass="12183">MIDIFSLYSNHSKIMIELPKQVPFGFYGLARFPSRVFFRREEVKPMEFLIIFLFIEIARALIREGCAFLFQWLKRLLKKRRHKKNRPLRPRKLKGGSKTKL</sequence>
<name>A0A4R6UIB2_9BACI</name>
<dbReference type="EMBL" id="SNYJ01000001">
    <property type="protein sequence ID" value="TDQ42904.1"/>
    <property type="molecule type" value="Genomic_DNA"/>
</dbReference>
<dbReference type="AlphaFoldDB" id="A0A4R6UIB2"/>
<dbReference type="Proteomes" id="UP000295632">
    <property type="component" value="Unassembled WGS sequence"/>
</dbReference>